<comment type="caution">
    <text evidence="2">The sequence shown here is derived from an EMBL/GenBank/DDBJ whole genome shotgun (WGS) entry which is preliminary data.</text>
</comment>
<accession>A0A6A1VAM1</accession>
<reference evidence="2 3" key="1">
    <citation type="journal article" date="2019" name="Plant Biotechnol. J.">
        <title>The red bayberry genome and genetic basis of sex determination.</title>
        <authorList>
            <person name="Jia H.M."/>
            <person name="Jia H.J."/>
            <person name="Cai Q.L."/>
            <person name="Wang Y."/>
            <person name="Zhao H.B."/>
            <person name="Yang W.F."/>
            <person name="Wang G.Y."/>
            <person name="Li Y.H."/>
            <person name="Zhan D.L."/>
            <person name="Shen Y.T."/>
            <person name="Niu Q.F."/>
            <person name="Chang L."/>
            <person name="Qiu J."/>
            <person name="Zhao L."/>
            <person name="Xie H.B."/>
            <person name="Fu W.Y."/>
            <person name="Jin J."/>
            <person name="Li X.W."/>
            <person name="Jiao Y."/>
            <person name="Zhou C.C."/>
            <person name="Tu T."/>
            <person name="Chai C.Y."/>
            <person name="Gao J.L."/>
            <person name="Fan L.J."/>
            <person name="van de Weg E."/>
            <person name="Wang J.Y."/>
            <person name="Gao Z.S."/>
        </authorList>
    </citation>
    <scope>NUCLEOTIDE SEQUENCE [LARGE SCALE GENOMIC DNA]</scope>
    <source>
        <tissue evidence="2">Leaves</tissue>
    </source>
</reference>
<evidence type="ECO:0000313" key="3">
    <source>
        <dbReference type="Proteomes" id="UP000516437"/>
    </source>
</evidence>
<sequence>MEGLTACEQAYTAQLPSSTSLQEALGETNTIRRAKHCAEKAIECASIAPTKPIPCQRSPEKVAGNRRRNHRRSGGGAATPAMGMCFGWFRRPQVAVEEFEPRECTVGTKDMPWGLPGHAMGAVKAPHGAVKAMPWGCQGHQVGAKAMPWGVSRGCRGHPVGTKAKPWGVSRHAMSRARHGAVKASPWAPRACHGGCRGTPWGCQGHPVGTKPTPLGVSRHAKGAVKGTPWAPSQSHGGVEARHGGCQGLVNLS</sequence>
<feature type="region of interest" description="Disordered" evidence="1">
    <location>
        <begin position="55"/>
        <end position="78"/>
    </location>
</feature>
<name>A0A6A1VAM1_9ROSI</name>
<proteinExistence type="predicted"/>
<keyword evidence="3" id="KW-1185">Reference proteome</keyword>
<organism evidence="2 3">
    <name type="scientific">Morella rubra</name>
    <name type="common">Chinese bayberry</name>
    <dbReference type="NCBI Taxonomy" id="262757"/>
    <lineage>
        <taxon>Eukaryota</taxon>
        <taxon>Viridiplantae</taxon>
        <taxon>Streptophyta</taxon>
        <taxon>Embryophyta</taxon>
        <taxon>Tracheophyta</taxon>
        <taxon>Spermatophyta</taxon>
        <taxon>Magnoliopsida</taxon>
        <taxon>eudicotyledons</taxon>
        <taxon>Gunneridae</taxon>
        <taxon>Pentapetalae</taxon>
        <taxon>rosids</taxon>
        <taxon>fabids</taxon>
        <taxon>Fagales</taxon>
        <taxon>Myricaceae</taxon>
        <taxon>Morella</taxon>
    </lineage>
</organism>
<evidence type="ECO:0000256" key="1">
    <source>
        <dbReference type="SAM" id="MobiDB-lite"/>
    </source>
</evidence>
<evidence type="ECO:0000313" key="2">
    <source>
        <dbReference type="EMBL" id="KAB1208918.1"/>
    </source>
</evidence>
<protein>
    <submittedName>
        <fullName evidence="2">Uncharacterized protein</fullName>
    </submittedName>
</protein>
<feature type="region of interest" description="Disordered" evidence="1">
    <location>
        <begin position="218"/>
        <end position="253"/>
    </location>
</feature>
<gene>
    <name evidence="2" type="ORF">CJ030_MR6G000788</name>
</gene>
<feature type="compositionally biased region" description="Basic residues" evidence="1">
    <location>
        <begin position="64"/>
        <end position="73"/>
    </location>
</feature>
<dbReference type="AlphaFoldDB" id="A0A6A1VAM1"/>
<dbReference type="Proteomes" id="UP000516437">
    <property type="component" value="Chromosome 6"/>
</dbReference>
<dbReference type="EMBL" id="RXIC02000024">
    <property type="protein sequence ID" value="KAB1208918.1"/>
    <property type="molecule type" value="Genomic_DNA"/>
</dbReference>